<dbReference type="PROSITE" id="PS51318">
    <property type="entry name" value="TAT"/>
    <property type="match status" value="1"/>
</dbReference>
<organism evidence="2 3">
    <name type="scientific">Teredinibacter turnerae (strain ATCC 39867 / T7901)</name>
    <dbReference type="NCBI Taxonomy" id="377629"/>
    <lineage>
        <taxon>Bacteria</taxon>
        <taxon>Pseudomonadati</taxon>
        <taxon>Pseudomonadota</taxon>
        <taxon>Gammaproteobacteria</taxon>
        <taxon>Cellvibrionales</taxon>
        <taxon>Cellvibrionaceae</taxon>
        <taxon>Teredinibacter</taxon>
    </lineage>
</organism>
<evidence type="ECO:0000313" key="2">
    <source>
        <dbReference type="EMBL" id="ACR14052.1"/>
    </source>
</evidence>
<keyword evidence="3" id="KW-1185">Reference proteome</keyword>
<accession>C5BI10</accession>
<gene>
    <name evidence="2" type="ordered locus">TERTU_1903</name>
</gene>
<proteinExistence type="predicted"/>
<dbReference type="OrthoDB" id="9812255at2"/>
<dbReference type="Proteomes" id="UP000009080">
    <property type="component" value="Chromosome"/>
</dbReference>
<dbReference type="PANTHER" id="PTHR30222:SF17">
    <property type="entry name" value="SPERMIDINE_PUTRESCINE-BINDING PERIPLASMIC PROTEIN"/>
    <property type="match status" value="1"/>
</dbReference>
<dbReference type="HOGENOM" id="CLU_053523_0_0_6"/>
<dbReference type="RefSeq" id="WP_015820168.1">
    <property type="nucleotide sequence ID" value="NC_012997.1"/>
</dbReference>
<dbReference type="STRING" id="377629.TERTU_1903"/>
<protein>
    <submittedName>
        <fullName evidence="2">Membrane protein</fullName>
    </submittedName>
</protein>
<dbReference type="InterPro" id="IPR006311">
    <property type="entry name" value="TAT_signal"/>
</dbReference>
<keyword evidence="1" id="KW-0732">Signal</keyword>
<dbReference type="EMBL" id="CP001614">
    <property type="protein sequence ID" value="ACR14052.1"/>
    <property type="molecule type" value="Genomic_DNA"/>
</dbReference>
<sequence length="432" mass="48139">MTTAKQPHCNTCAEALTRRSFVKSTIGAAVAGSAITAPYVHTRKDVTIRVLGTHVTLQEDIRQRAMGDLGFNIEFEPKGSAAVLQKASLSPESFDLYEQWSNSIHVLWQSGSIQPIEKSRIVRWAEINSLTKTGKLTPEAQFGAGDAPYKILNVQSDGTLSAAPSQHISFLPYVHNVDSFGYNTRSIAAGKPYETESWSWLLNPDYQGKVGVVNAPTIGLFDLALAAQSLGLATFKDIGSMTRAEIDLLFEALSEYKKRGHFNGFWTSVPESVEFMKQGRVVIQSMFSPGVTALNGMNIPVIFAAPKEGYRGWHGVMCLSSATQGYAKDAAYEYMNWWLSGWPGAFIARQGYYISNPEHSRELLSDDEWRYWYLGEETRIPLRGTDGNISVKAGERRTGGSYEKRLSNIAVWNTVMPTYDYSLQKWYEFISL</sequence>
<dbReference type="eggNOG" id="COG0687">
    <property type="taxonomic scope" value="Bacteria"/>
</dbReference>
<dbReference type="PANTHER" id="PTHR30222">
    <property type="entry name" value="SPERMIDINE/PUTRESCINE-BINDING PERIPLASMIC PROTEIN"/>
    <property type="match status" value="1"/>
</dbReference>
<evidence type="ECO:0000256" key="1">
    <source>
        <dbReference type="ARBA" id="ARBA00022729"/>
    </source>
</evidence>
<reference evidence="2 3" key="1">
    <citation type="journal article" date="2009" name="PLoS ONE">
        <title>The complete genome of Teredinibacter turnerae T7901: an intracellular endosymbiont of marine wood-boring bivalves (shipworms).</title>
        <authorList>
            <person name="Yang J.C."/>
            <person name="Madupu R."/>
            <person name="Durkin A.S."/>
            <person name="Ekborg N.A."/>
            <person name="Pedamallu C.S."/>
            <person name="Hostetler J.B."/>
            <person name="Radune D."/>
            <person name="Toms B.S."/>
            <person name="Henrissat B."/>
            <person name="Coutinho P.M."/>
            <person name="Schwarz S."/>
            <person name="Field L."/>
            <person name="Trindade-Silva A.E."/>
            <person name="Soares C.A.G."/>
            <person name="Elshahawi S."/>
            <person name="Hanora A."/>
            <person name="Schmidt E.W."/>
            <person name="Haygood M.G."/>
            <person name="Posfai J."/>
            <person name="Benner J."/>
            <person name="Madinger C."/>
            <person name="Nove J."/>
            <person name="Anton B."/>
            <person name="Chaudhary K."/>
            <person name="Foster J."/>
            <person name="Holman A."/>
            <person name="Kumar S."/>
            <person name="Lessard P.A."/>
            <person name="Luyten Y.A."/>
            <person name="Slatko B."/>
            <person name="Wood N."/>
            <person name="Wu B."/>
            <person name="Teplitski M."/>
            <person name="Mougous J.D."/>
            <person name="Ward N."/>
            <person name="Eisen J.A."/>
            <person name="Badger J.H."/>
            <person name="Distel D.L."/>
        </authorList>
    </citation>
    <scope>NUCLEOTIDE SEQUENCE [LARGE SCALE GENOMIC DNA]</scope>
    <source>
        <strain evidence="3">ATCC 39867 / T7901</strain>
    </source>
</reference>
<dbReference type="KEGG" id="ttu:TERTU_1903"/>
<dbReference type="AlphaFoldDB" id="C5BI10"/>
<dbReference type="Gene3D" id="3.40.190.10">
    <property type="entry name" value="Periplasmic binding protein-like II"/>
    <property type="match status" value="2"/>
</dbReference>
<dbReference type="SUPFAM" id="SSF53850">
    <property type="entry name" value="Periplasmic binding protein-like II"/>
    <property type="match status" value="1"/>
</dbReference>
<evidence type="ECO:0000313" key="3">
    <source>
        <dbReference type="Proteomes" id="UP000009080"/>
    </source>
</evidence>
<name>C5BI10_TERTT</name>